<reference evidence="3" key="1">
    <citation type="journal article" date="2019" name="Int. J. Syst. Evol. Microbiol.">
        <title>The Global Catalogue of Microorganisms (GCM) 10K type strain sequencing project: providing services to taxonomists for standard genome sequencing and annotation.</title>
        <authorList>
            <consortium name="The Broad Institute Genomics Platform"/>
            <consortium name="The Broad Institute Genome Sequencing Center for Infectious Disease"/>
            <person name="Wu L."/>
            <person name="Ma J."/>
        </authorList>
    </citation>
    <scope>NUCLEOTIDE SEQUENCE [LARGE SCALE GENOMIC DNA]</scope>
    <source>
        <strain evidence="3">JCM 17695</strain>
    </source>
</reference>
<keyword evidence="3" id="KW-1185">Reference proteome</keyword>
<dbReference type="EMBL" id="JBHTEY010000004">
    <property type="protein sequence ID" value="MFC7617445.1"/>
    <property type="molecule type" value="Genomic_DNA"/>
</dbReference>
<feature type="region of interest" description="Disordered" evidence="1">
    <location>
        <begin position="1"/>
        <end position="49"/>
    </location>
</feature>
<gene>
    <name evidence="2" type="ORF">ACFQV2_32520</name>
</gene>
<evidence type="ECO:0000313" key="2">
    <source>
        <dbReference type="EMBL" id="MFC7617445.1"/>
    </source>
</evidence>
<sequence>MHAPLGRRGDAERAQPLAEPRAAAGGVDHEVRGDAGAVGEQHPADPLVVAAQADHAPAAGHHRGRDRPPHVPLHQRAVHRHQLVVGHGRARPAVDQHAAVPGGHRDSARGGQVGEQVGEPVVEQAAGQRVQDVELLGLRRAGPPARRLRRVVGLDDHHLVGAVGQGARRDQAREAAARDHRPPHPNRTGDSGLSAMSEPVTGASRRMRML</sequence>
<dbReference type="Proteomes" id="UP001596512">
    <property type="component" value="Unassembled WGS sequence"/>
</dbReference>
<feature type="compositionally biased region" description="Basic and acidic residues" evidence="1">
    <location>
        <begin position="167"/>
        <end position="182"/>
    </location>
</feature>
<comment type="caution">
    <text evidence="2">The sequence shown here is derived from an EMBL/GenBank/DDBJ whole genome shotgun (WGS) entry which is preliminary data.</text>
</comment>
<evidence type="ECO:0000313" key="3">
    <source>
        <dbReference type="Proteomes" id="UP001596512"/>
    </source>
</evidence>
<evidence type="ECO:0000256" key="1">
    <source>
        <dbReference type="SAM" id="MobiDB-lite"/>
    </source>
</evidence>
<protein>
    <submittedName>
        <fullName evidence="2">Uncharacterized protein</fullName>
    </submittedName>
</protein>
<name>A0ABW2TU93_9PSEU</name>
<organism evidence="2 3">
    <name type="scientific">Actinokineospora soli</name>
    <dbReference type="NCBI Taxonomy" id="1048753"/>
    <lineage>
        <taxon>Bacteria</taxon>
        <taxon>Bacillati</taxon>
        <taxon>Actinomycetota</taxon>
        <taxon>Actinomycetes</taxon>
        <taxon>Pseudonocardiales</taxon>
        <taxon>Pseudonocardiaceae</taxon>
        <taxon>Actinokineospora</taxon>
    </lineage>
</organism>
<proteinExistence type="predicted"/>
<feature type="region of interest" description="Disordered" evidence="1">
    <location>
        <begin position="164"/>
        <end position="210"/>
    </location>
</feature>
<accession>A0ABW2TU93</accession>